<dbReference type="RefSeq" id="WP_131013855.1">
    <property type="nucleotide sequence ID" value="NZ_SIRE01000009.1"/>
</dbReference>
<proteinExistence type="predicted"/>
<organism evidence="4 5">
    <name type="scientific">Paenibacillus thalictri</name>
    <dbReference type="NCBI Taxonomy" id="2527873"/>
    <lineage>
        <taxon>Bacteria</taxon>
        <taxon>Bacillati</taxon>
        <taxon>Bacillota</taxon>
        <taxon>Bacilli</taxon>
        <taxon>Bacillales</taxon>
        <taxon>Paenibacillaceae</taxon>
        <taxon>Paenibacillus</taxon>
    </lineage>
</organism>
<feature type="signal peptide" evidence="3">
    <location>
        <begin position="1"/>
        <end position="21"/>
    </location>
</feature>
<accession>A0A4Q9DQ07</accession>
<keyword evidence="5" id="KW-1185">Reference proteome</keyword>
<evidence type="ECO:0000313" key="5">
    <source>
        <dbReference type="Proteomes" id="UP000293142"/>
    </source>
</evidence>
<name>A0A4Q9DQ07_9BACL</name>
<dbReference type="InterPro" id="IPR050490">
    <property type="entry name" value="Bact_solute-bd_prot1"/>
</dbReference>
<dbReference type="AlphaFoldDB" id="A0A4Q9DQ07"/>
<dbReference type="PANTHER" id="PTHR43649:SF33">
    <property type="entry name" value="POLYGALACTURONAN_RHAMNOGALACTURONAN-BINDING PROTEIN YTCQ"/>
    <property type="match status" value="1"/>
</dbReference>
<dbReference type="Gene3D" id="3.40.190.10">
    <property type="entry name" value="Periplasmic binding protein-like II"/>
    <property type="match status" value="2"/>
</dbReference>
<gene>
    <name evidence="4" type="ORF">EYB31_13385</name>
</gene>
<dbReference type="Proteomes" id="UP000293142">
    <property type="component" value="Unassembled WGS sequence"/>
</dbReference>
<evidence type="ECO:0000313" key="4">
    <source>
        <dbReference type="EMBL" id="TBL78496.1"/>
    </source>
</evidence>
<feature type="chain" id="PRO_5039158439" evidence="3">
    <location>
        <begin position="22"/>
        <end position="518"/>
    </location>
</feature>
<evidence type="ECO:0000256" key="1">
    <source>
        <dbReference type="ARBA" id="ARBA00022729"/>
    </source>
</evidence>
<comment type="caution">
    <text evidence="4">The sequence shown here is derived from an EMBL/GenBank/DDBJ whole genome shotgun (WGS) entry which is preliminary data.</text>
</comment>
<protein>
    <submittedName>
        <fullName evidence="4">Extracellular solute-binding protein</fullName>
    </submittedName>
</protein>
<keyword evidence="1 3" id="KW-0732">Signal</keyword>
<dbReference type="OrthoDB" id="9787283at2"/>
<evidence type="ECO:0000256" key="2">
    <source>
        <dbReference type="SAM" id="MobiDB-lite"/>
    </source>
</evidence>
<reference evidence="4 5" key="1">
    <citation type="submission" date="2019-02" db="EMBL/GenBank/DDBJ databases">
        <title>Paenibacillus sp. nov., isolated from surface-sterilized tissue of Thalictrum simplex L.</title>
        <authorList>
            <person name="Tuo L."/>
        </authorList>
    </citation>
    <scope>NUCLEOTIDE SEQUENCE [LARGE SCALE GENOMIC DNA]</scope>
    <source>
        <strain evidence="4 5">N2SHLJ1</strain>
    </source>
</reference>
<dbReference type="PANTHER" id="PTHR43649">
    <property type="entry name" value="ARABINOSE-BINDING PROTEIN-RELATED"/>
    <property type="match status" value="1"/>
</dbReference>
<dbReference type="SUPFAM" id="SSF53850">
    <property type="entry name" value="Periplasmic binding protein-like II"/>
    <property type="match status" value="1"/>
</dbReference>
<evidence type="ECO:0000256" key="3">
    <source>
        <dbReference type="SAM" id="SignalP"/>
    </source>
</evidence>
<dbReference type="PROSITE" id="PS51257">
    <property type="entry name" value="PROKAR_LIPOPROTEIN"/>
    <property type="match status" value="1"/>
</dbReference>
<sequence length="518" mass="56942">MPNKTTMLSIATVLLFSTTLAACSSKESPPAGNTGSGTGTGAGTAAAPAGPVEISIFANQQGAQAIDPSNPVLQEIMKLTNSKLNINWVPFNTINEKTKVMLASGDLSELTYIGNPYDAQVVQMSLAGAFWDVTPYIKDYKNLSSMPQIIWDNAKVKGKNYGVPRPRPLDGSWGVQLRKDWLDKLGLKVPETMDDVFNVVKAFTTGDPDGNGKADTIGLVGDVTQESMGSLTWIENVFNGTPGSYKTVNGQLVPVIFEPTERQALEWLKKAYDEKVLVQDFAVLKSTQSREQYMGNKAGMLGSALNPQWLFTDAMRKIDPKADSYPLTYLIGPDGKKFAGKDSGLLGMYVIPKTVPEAKMKQLLGFMDKAMNEDVVDLANYGLKDKHYTIVDGFKVPTEQAKTDNIPDVSNNLLQIFNRYDKYLRAFYSGIPKDYYERNKKLIDDRTDLSVADPAYGLISNTALTAGPDLNKKIQDMKIKIIMGKEPLAAWDDFVAKMKSDANFTKITQELNEALKSK</sequence>
<dbReference type="EMBL" id="SIRE01000009">
    <property type="protein sequence ID" value="TBL78496.1"/>
    <property type="molecule type" value="Genomic_DNA"/>
</dbReference>
<feature type="region of interest" description="Disordered" evidence="2">
    <location>
        <begin position="25"/>
        <end position="46"/>
    </location>
</feature>